<dbReference type="PANTHER" id="PTHR40057:SF1">
    <property type="entry name" value="SLR1162 PROTEIN"/>
    <property type="match status" value="1"/>
</dbReference>
<dbReference type="InterPro" id="IPR038762">
    <property type="entry name" value="ABM_predict"/>
</dbReference>
<evidence type="ECO:0000313" key="3">
    <source>
        <dbReference type="Proteomes" id="UP000225108"/>
    </source>
</evidence>
<dbReference type="EMBL" id="PEBD01000008">
    <property type="protein sequence ID" value="PHV67037.1"/>
    <property type="molecule type" value="Genomic_DNA"/>
</dbReference>
<dbReference type="AlphaFoldDB" id="A0A2G3PMH8"/>
<sequence length="318" mass="35330">MTESSTEATVLVPFHDVPDAQFESWFEELAARVQSTPGHLHTLSAEHAQRAVALTFDTEESLHRWLDSAEWAEALKTAAENGIRREFSDLVIVEGQVPPTGVALFRHKVDQENVAGFIDAQRTLMDLNAAAPGYEFAVLFGPRELADGTDEWSAVLKFRNDESLAAWVDSPDRADALTQLRSHLSEDYSASFEHNTFGSIMRVTDGKPTVTPEWKVAMMVLLVLYPTVMTLSRFVGPVLDGWGADPWLSMWLSQILSVSLLTYALMPLATWAFGFWLDPARGSTVKVSVIGAVAVCVLYALTLTVFASVRWLQFWDYA</sequence>
<dbReference type="GO" id="GO:0004497">
    <property type="term" value="F:monooxygenase activity"/>
    <property type="evidence" value="ECO:0007669"/>
    <property type="project" value="UniProtKB-KW"/>
</dbReference>
<dbReference type="RefSeq" id="WP_099383031.1">
    <property type="nucleotide sequence ID" value="NZ_PEBD01000008.1"/>
</dbReference>
<reference evidence="2 3" key="1">
    <citation type="submission" date="2017-10" db="EMBL/GenBank/DDBJ databases">
        <title>The draft genome sequence of Williamsia sp. BULT 1.1 isolated from the semi-arid grassland soils from South Africa.</title>
        <authorList>
            <person name="Kabwe M.H."/>
            <person name="Govender N."/>
            <person name="Mutseka Lunga P."/>
            <person name="Vikram S."/>
            <person name="Makhalanyane T.P."/>
        </authorList>
    </citation>
    <scope>NUCLEOTIDE SEQUENCE [LARGE SCALE GENOMIC DNA]</scope>
    <source>
        <strain evidence="2 3">BULT 1.1</strain>
    </source>
</reference>
<proteinExistence type="predicted"/>
<evidence type="ECO:0000256" key="1">
    <source>
        <dbReference type="SAM" id="Phobius"/>
    </source>
</evidence>
<feature type="transmembrane region" description="Helical" evidence="1">
    <location>
        <begin position="255"/>
        <end position="277"/>
    </location>
</feature>
<evidence type="ECO:0000313" key="2">
    <source>
        <dbReference type="EMBL" id="PHV67037.1"/>
    </source>
</evidence>
<dbReference type="PANTHER" id="PTHR40057">
    <property type="entry name" value="SLR1162 PROTEIN"/>
    <property type="match status" value="1"/>
</dbReference>
<keyword evidence="1" id="KW-0812">Transmembrane</keyword>
<protein>
    <submittedName>
        <fullName evidence="2">Antibiotic biosynthesis monooxygenase</fullName>
    </submittedName>
</protein>
<dbReference type="InterPro" id="IPR011008">
    <property type="entry name" value="Dimeric_a/b-barrel"/>
</dbReference>
<name>A0A2G3PMH8_WILMA</name>
<keyword evidence="2" id="KW-0560">Oxidoreductase</keyword>
<gene>
    <name evidence="2" type="ORF">CSW57_12525</name>
</gene>
<keyword evidence="1" id="KW-1133">Transmembrane helix</keyword>
<keyword evidence="2" id="KW-0503">Monooxygenase</keyword>
<keyword evidence="1" id="KW-0472">Membrane</keyword>
<feature type="transmembrane region" description="Helical" evidence="1">
    <location>
        <begin position="216"/>
        <end position="235"/>
    </location>
</feature>
<organism evidence="2 3">
    <name type="scientific">Williamsia marianensis</name>
    <dbReference type="NCBI Taxonomy" id="85044"/>
    <lineage>
        <taxon>Bacteria</taxon>
        <taxon>Bacillati</taxon>
        <taxon>Actinomycetota</taxon>
        <taxon>Actinomycetes</taxon>
        <taxon>Mycobacteriales</taxon>
        <taxon>Nocardiaceae</taxon>
        <taxon>Williamsia</taxon>
    </lineage>
</organism>
<comment type="caution">
    <text evidence="2">The sequence shown here is derived from an EMBL/GenBank/DDBJ whole genome shotgun (WGS) entry which is preliminary data.</text>
</comment>
<feature type="transmembrane region" description="Helical" evidence="1">
    <location>
        <begin position="289"/>
        <end position="312"/>
    </location>
</feature>
<dbReference type="SUPFAM" id="SSF54909">
    <property type="entry name" value="Dimeric alpha+beta barrel"/>
    <property type="match status" value="2"/>
</dbReference>
<accession>A0A2G3PMH8</accession>
<dbReference type="Proteomes" id="UP000225108">
    <property type="component" value="Unassembled WGS sequence"/>
</dbReference>
<dbReference type="Gene3D" id="3.30.70.100">
    <property type="match status" value="1"/>
</dbReference>